<reference evidence="2" key="1">
    <citation type="journal article" date="2014" name="Science">
        <title>Ancient hybridizations among the ancestral genomes of bread wheat.</title>
        <authorList>
            <consortium name="International Wheat Genome Sequencing Consortium,"/>
            <person name="Marcussen T."/>
            <person name="Sandve S.R."/>
            <person name="Heier L."/>
            <person name="Spannagl M."/>
            <person name="Pfeifer M."/>
            <person name="Jakobsen K.S."/>
            <person name="Wulff B.B."/>
            <person name="Steuernagel B."/>
            <person name="Mayer K.F."/>
            <person name="Olsen O.A."/>
        </authorList>
    </citation>
    <scope>NUCLEOTIDE SEQUENCE [LARGE SCALE GENOMIC DNA]</scope>
    <source>
        <strain evidence="2">cv. AL8/78</strain>
    </source>
</reference>
<organism evidence="1 2">
    <name type="scientific">Aegilops tauschii subsp. strangulata</name>
    <name type="common">Goatgrass</name>
    <dbReference type="NCBI Taxonomy" id="200361"/>
    <lineage>
        <taxon>Eukaryota</taxon>
        <taxon>Viridiplantae</taxon>
        <taxon>Streptophyta</taxon>
        <taxon>Embryophyta</taxon>
        <taxon>Tracheophyta</taxon>
        <taxon>Spermatophyta</taxon>
        <taxon>Magnoliopsida</taxon>
        <taxon>Liliopsida</taxon>
        <taxon>Poales</taxon>
        <taxon>Poaceae</taxon>
        <taxon>BOP clade</taxon>
        <taxon>Pooideae</taxon>
        <taxon>Triticodae</taxon>
        <taxon>Triticeae</taxon>
        <taxon>Triticinae</taxon>
        <taxon>Aegilops</taxon>
    </lineage>
</organism>
<dbReference type="PANTHER" id="PTHR32059">
    <property type="entry name" value="RAB11-BINDING PROTEIN RELCH"/>
    <property type="match status" value="1"/>
</dbReference>
<reference evidence="1" key="5">
    <citation type="journal article" date="2021" name="G3 (Bethesda)">
        <title>Aegilops tauschii genome assembly Aet v5.0 features greater sequence contiguity and improved annotation.</title>
        <authorList>
            <person name="Wang L."/>
            <person name="Zhu T."/>
            <person name="Rodriguez J.C."/>
            <person name="Deal K.R."/>
            <person name="Dubcovsky J."/>
            <person name="McGuire P.E."/>
            <person name="Lux T."/>
            <person name="Spannagl M."/>
            <person name="Mayer K.F.X."/>
            <person name="Baldrich P."/>
            <person name="Meyers B.C."/>
            <person name="Huo N."/>
            <person name="Gu Y.Q."/>
            <person name="Zhou H."/>
            <person name="Devos K.M."/>
            <person name="Bennetzen J.L."/>
            <person name="Unver T."/>
            <person name="Budak H."/>
            <person name="Gulick P.J."/>
            <person name="Galiba G."/>
            <person name="Kalapos B."/>
            <person name="Nelson D.R."/>
            <person name="Li P."/>
            <person name="You F.M."/>
            <person name="Luo M.C."/>
            <person name="Dvorak J."/>
        </authorList>
    </citation>
    <scope>NUCLEOTIDE SEQUENCE [LARGE SCALE GENOMIC DNA]</scope>
    <source>
        <strain evidence="1">cv. AL8/78</strain>
    </source>
</reference>
<evidence type="ECO:0000313" key="2">
    <source>
        <dbReference type="Proteomes" id="UP000015105"/>
    </source>
</evidence>
<dbReference type="AlphaFoldDB" id="A0A453ETY5"/>
<reference evidence="1" key="4">
    <citation type="submission" date="2019-03" db="UniProtKB">
        <authorList>
            <consortium name="EnsemblPlants"/>
        </authorList>
    </citation>
    <scope>IDENTIFICATION</scope>
</reference>
<proteinExistence type="predicted"/>
<dbReference type="GO" id="GO:0005802">
    <property type="term" value="C:trans-Golgi network"/>
    <property type="evidence" value="ECO:0007669"/>
    <property type="project" value="InterPro"/>
</dbReference>
<dbReference type="InterPro" id="IPR040362">
    <property type="entry name" value="RELCH"/>
</dbReference>
<dbReference type="PANTHER" id="PTHR32059:SF0">
    <property type="entry name" value="RAB11-BINDING PROTEIN RELCH"/>
    <property type="match status" value="1"/>
</dbReference>
<dbReference type="Proteomes" id="UP000015105">
    <property type="component" value="Chromosome 3D"/>
</dbReference>
<sequence length="147" mass="16388">MLEEKYHLTALELLQELQEDGRHAQALRLRSFFSDPAFFPPDLVARASSSPPGTTICPFLFCPSSRFFSPPDGRSRSVSLTHVPPLLAGWISRVFCSNCDLAFSDRPPFSMIGFEMNLLPCSCAVLNLSCSSVMQCIGILCKEYYLQ</sequence>
<dbReference type="GO" id="GO:0032367">
    <property type="term" value="P:intracellular cholesterol transport"/>
    <property type="evidence" value="ECO:0007669"/>
    <property type="project" value="InterPro"/>
</dbReference>
<accession>A0A453ETY5</accession>
<reference evidence="2" key="2">
    <citation type="journal article" date="2017" name="Nat. Plants">
        <title>The Aegilops tauschii genome reveals multiple impacts of transposons.</title>
        <authorList>
            <person name="Zhao G."/>
            <person name="Zou C."/>
            <person name="Li K."/>
            <person name="Wang K."/>
            <person name="Li T."/>
            <person name="Gao L."/>
            <person name="Zhang X."/>
            <person name="Wang H."/>
            <person name="Yang Z."/>
            <person name="Liu X."/>
            <person name="Jiang W."/>
            <person name="Mao L."/>
            <person name="Kong X."/>
            <person name="Jiao Y."/>
            <person name="Jia J."/>
        </authorList>
    </citation>
    <scope>NUCLEOTIDE SEQUENCE [LARGE SCALE GENOMIC DNA]</scope>
    <source>
        <strain evidence="2">cv. AL8/78</strain>
    </source>
</reference>
<dbReference type="EnsemblPlants" id="AET3Gv20461300.39">
    <property type="protein sequence ID" value="AET3Gv20461300.39"/>
    <property type="gene ID" value="AET3Gv20461300"/>
</dbReference>
<keyword evidence="2" id="KW-1185">Reference proteome</keyword>
<protein>
    <submittedName>
        <fullName evidence="1">Uncharacterized protein</fullName>
    </submittedName>
</protein>
<reference evidence="1" key="3">
    <citation type="journal article" date="2017" name="Nature">
        <title>Genome sequence of the progenitor of the wheat D genome Aegilops tauschii.</title>
        <authorList>
            <person name="Luo M.C."/>
            <person name="Gu Y.Q."/>
            <person name="Puiu D."/>
            <person name="Wang H."/>
            <person name="Twardziok S.O."/>
            <person name="Deal K.R."/>
            <person name="Huo N."/>
            <person name="Zhu T."/>
            <person name="Wang L."/>
            <person name="Wang Y."/>
            <person name="McGuire P.E."/>
            <person name="Liu S."/>
            <person name="Long H."/>
            <person name="Ramasamy R.K."/>
            <person name="Rodriguez J.C."/>
            <person name="Van S.L."/>
            <person name="Yuan L."/>
            <person name="Wang Z."/>
            <person name="Xia Z."/>
            <person name="Xiao L."/>
            <person name="Anderson O.D."/>
            <person name="Ouyang S."/>
            <person name="Liang Y."/>
            <person name="Zimin A.V."/>
            <person name="Pertea G."/>
            <person name="Qi P."/>
            <person name="Bennetzen J.L."/>
            <person name="Dai X."/>
            <person name="Dawson M.W."/>
            <person name="Muller H.G."/>
            <person name="Kugler K."/>
            <person name="Rivarola-Duarte L."/>
            <person name="Spannagl M."/>
            <person name="Mayer K.F.X."/>
            <person name="Lu F.H."/>
            <person name="Bevan M.W."/>
            <person name="Leroy P."/>
            <person name="Li P."/>
            <person name="You F.M."/>
            <person name="Sun Q."/>
            <person name="Liu Z."/>
            <person name="Lyons E."/>
            <person name="Wicker T."/>
            <person name="Salzberg S.L."/>
            <person name="Devos K.M."/>
            <person name="Dvorak J."/>
        </authorList>
    </citation>
    <scope>NUCLEOTIDE SEQUENCE [LARGE SCALE GENOMIC DNA]</scope>
    <source>
        <strain evidence="1">cv. AL8/78</strain>
    </source>
</reference>
<evidence type="ECO:0000313" key="1">
    <source>
        <dbReference type="EnsemblPlants" id="AET3Gv20461300.39"/>
    </source>
</evidence>
<name>A0A453ETY5_AEGTS</name>
<dbReference type="GO" id="GO:0055037">
    <property type="term" value="C:recycling endosome"/>
    <property type="evidence" value="ECO:0007669"/>
    <property type="project" value="TreeGrafter"/>
</dbReference>
<dbReference type="Gramene" id="AET3Gv20461300.39">
    <property type="protein sequence ID" value="AET3Gv20461300.39"/>
    <property type="gene ID" value="AET3Gv20461300"/>
</dbReference>